<dbReference type="GO" id="GO:0005886">
    <property type="term" value="C:plasma membrane"/>
    <property type="evidence" value="ECO:0007669"/>
    <property type="project" value="UniProtKB-SubCell"/>
</dbReference>
<dbReference type="OrthoDB" id="5169641at2"/>
<dbReference type="Proteomes" id="UP000250462">
    <property type="component" value="Unassembled WGS sequence"/>
</dbReference>
<evidence type="ECO:0000256" key="1">
    <source>
        <dbReference type="ARBA" id="ARBA00004651"/>
    </source>
</evidence>
<feature type="domain" description="ABC transmembrane type-1" evidence="8">
    <location>
        <begin position="95"/>
        <end position="300"/>
    </location>
</feature>
<dbReference type="EMBL" id="QMIG01000015">
    <property type="protein sequence ID" value="RAW12572.1"/>
    <property type="molecule type" value="Genomic_DNA"/>
</dbReference>
<gene>
    <name evidence="9" type="ORF">DPM12_14405</name>
</gene>
<evidence type="ECO:0000256" key="5">
    <source>
        <dbReference type="ARBA" id="ARBA00022989"/>
    </source>
</evidence>
<keyword evidence="10" id="KW-1185">Reference proteome</keyword>
<feature type="transmembrane region" description="Helical" evidence="7">
    <location>
        <begin position="181"/>
        <end position="200"/>
    </location>
</feature>
<evidence type="ECO:0000313" key="9">
    <source>
        <dbReference type="EMBL" id="RAW12572.1"/>
    </source>
</evidence>
<evidence type="ECO:0000313" key="10">
    <source>
        <dbReference type="Proteomes" id="UP000250462"/>
    </source>
</evidence>
<evidence type="ECO:0000256" key="2">
    <source>
        <dbReference type="ARBA" id="ARBA00022448"/>
    </source>
</evidence>
<dbReference type="Pfam" id="PF19300">
    <property type="entry name" value="BPD_transp_1_N"/>
    <property type="match status" value="1"/>
</dbReference>
<keyword evidence="3" id="KW-1003">Cell membrane</keyword>
<dbReference type="GO" id="GO:0055085">
    <property type="term" value="P:transmembrane transport"/>
    <property type="evidence" value="ECO:0007669"/>
    <property type="project" value="InterPro"/>
</dbReference>
<proteinExistence type="inferred from homology"/>
<keyword evidence="4 7" id="KW-0812">Transmembrane</keyword>
<feature type="transmembrane region" description="Helical" evidence="7">
    <location>
        <begin position="12"/>
        <end position="30"/>
    </location>
</feature>
<keyword evidence="5 7" id="KW-1133">Transmembrane helix</keyword>
<evidence type="ECO:0000259" key="8">
    <source>
        <dbReference type="PROSITE" id="PS50928"/>
    </source>
</evidence>
<dbReference type="RefSeq" id="WP_112259028.1">
    <property type="nucleotide sequence ID" value="NZ_QMIG01000015.1"/>
</dbReference>
<feature type="transmembrane region" description="Helical" evidence="7">
    <location>
        <begin position="281"/>
        <end position="307"/>
    </location>
</feature>
<comment type="similarity">
    <text evidence="7">Belongs to the binding-protein-dependent transport system permease family.</text>
</comment>
<evidence type="ECO:0000256" key="7">
    <source>
        <dbReference type="RuleBase" id="RU363032"/>
    </source>
</evidence>
<evidence type="ECO:0000256" key="6">
    <source>
        <dbReference type="ARBA" id="ARBA00023136"/>
    </source>
</evidence>
<dbReference type="CDD" id="cd06261">
    <property type="entry name" value="TM_PBP2"/>
    <property type="match status" value="1"/>
</dbReference>
<feature type="transmembrane region" description="Helical" evidence="7">
    <location>
        <begin position="239"/>
        <end position="261"/>
    </location>
</feature>
<evidence type="ECO:0000256" key="4">
    <source>
        <dbReference type="ARBA" id="ARBA00022692"/>
    </source>
</evidence>
<comment type="subcellular location">
    <subcellularLocation>
        <location evidence="1 7">Cell membrane</location>
        <topology evidence="1 7">Multi-pass membrane protein</topology>
    </subcellularLocation>
</comment>
<dbReference type="InterPro" id="IPR035906">
    <property type="entry name" value="MetI-like_sf"/>
</dbReference>
<sequence length="314" mass="33812">MTGLLLRRFRDLIIILLVVGTMMFLIIRLVPGDPAVAILGANAQPQELANLRQALGLDGALYEQYLAWLGQVVTGNLGESITHNAPVLTVIGQHIGPTLTLAVISTAISFCIAVAITTWYAVRPRSPLARLVNQSAPLGMAIPDFWMSLILILVFALTLRWLPTSGYTSLFSDPAAAVQSLVLPVAVLVIAQSALFTLTLRESVLGELTQMYLRTARIKGLTETQVVLRHVLPNALMPILTIVGTNFAVLIGGIVIIESIFVIPGLGSLLLGAIHTRDFPLIQGITLFIALLFVAVNLLVDLSYALIDPKVRVS</sequence>
<dbReference type="SUPFAM" id="SSF161098">
    <property type="entry name" value="MetI-like"/>
    <property type="match status" value="1"/>
</dbReference>
<name>A0A329QMJ0_9ACTN</name>
<dbReference type="AlphaFoldDB" id="A0A329QMJ0"/>
<dbReference type="Pfam" id="PF00528">
    <property type="entry name" value="BPD_transp_1"/>
    <property type="match status" value="1"/>
</dbReference>
<dbReference type="PANTHER" id="PTHR43163:SF3">
    <property type="entry name" value="PEPTIDE ABC TRANSPORTER PERMEASE PROTEIN"/>
    <property type="match status" value="1"/>
</dbReference>
<dbReference type="Gene3D" id="1.10.3720.10">
    <property type="entry name" value="MetI-like"/>
    <property type="match status" value="1"/>
</dbReference>
<dbReference type="PROSITE" id="PS50928">
    <property type="entry name" value="ABC_TM1"/>
    <property type="match status" value="1"/>
</dbReference>
<accession>A0A329QMJ0</accession>
<feature type="transmembrane region" description="Helical" evidence="7">
    <location>
        <begin position="143"/>
        <end position="161"/>
    </location>
</feature>
<reference evidence="9 10" key="1">
    <citation type="submission" date="2018-06" db="EMBL/GenBank/DDBJ databases">
        <title>Phytoactinopolyspora halophila sp. nov., a novel halophilic actinomycete isolated from a saline soil in China.</title>
        <authorList>
            <person name="Tang S.-K."/>
        </authorList>
    </citation>
    <scope>NUCLEOTIDE SEQUENCE [LARGE SCALE GENOMIC DNA]</scope>
    <source>
        <strain evidence="9 10">YIM 96934</strain>
    </source>
</reference>
<evidence type="ECO:0000256" key="3">
    <source>
        <dbReference type="ARBA" id="ARBA00022475"/>
    </source>
</evidence>
<feature type="transmembrane region" description="Helical" evidence="7">
    <location>
        <begin position="99"/>
        <end position="122"/>
    </location>
</feature>
<dbReference type="InterPro" id="IPR000515">
    <property type="entry name" value="MetI-like"/>
</dbReference>
<comment type="caution">
    <text evidence="9">The sequence shown here is derived from an EMBL/GenBank/DDBJ whole genome shotgun (WGS) entry which is preliminary data.</text>
</comment>
<dbReference type="PANTHER" id="PTHR43163">
    <property type="entry name" value="DIPEPTIDE TRANSPORT SYSTEM PERMEASE PROTEIN DPPB-RELATED"/>
    <property type="match status" value="1"/>
</dbReference>
<keyword evidence="2 7" id="KW-0813">Transport</keyword>
<organism evidence="9 10">
    <name type="scientific">Phytoactinopolyspora halophila</name>
    <dbReference type="NCBI Taxonomy" id="1981511"/>
    <lineage>
        <taxon>Bacteria</taxon>
        <taxon>Bacillati</taxon>
        <taxon>Actinomycetota</taxon>
        <taxon>Actinomycetes</taxon>
        <taxon>Jiangellales</taxon>
        <taxon>Jiangellaceae</taxon>
        <taxon>Phytoactinopolyspora</taxon>
    </lineage>
</organism>
<keyword evidence="6 7" id="KW-0472">Membrane</keyword>
<dbReference type="InterPro" id="IPR045621">
    <property type="entry name" value="BPD_transp_1_N"/>
</dbReference>
<protein>
    <submittedName>
        <fullName evidence="9">ABC transporter permease</fullName>
    </submittedName>
</protein>